<dbReference type="RefSeq" id="WP_119104106.1">
    <property type="nucleotide sequence ID" value="NZ_QXMJ01000179.1"/>
</dbReference>
<dbReference type="PROSITE" id="PS01125">
    <property type="entry name" value="ROK"/>
    <property type="match status" value="1"/>
</dbReference>
<name>A0A505DIV0_9ACTN</name>
<evidence type="ECO:0000313" key="2">
    <source>
        <dbReference type="EMBL" id="TPQ18209.1"/>
    </source>
</evidence>
<dbReference type="SUPFAM" id="SSF53067">
    <property type="entry name" value="Actin-like ATPase domain"/>
    <property type="match status" value="1"/>
</dbReference>
<dbReference type="Proteomes" id="UP000317378">
    <property type="component" value="Unassembled WGS sequence"/>
</dbReference>
<keyword evidence="3" id="KW-1185">Reference proteome</keyword>
<dbReference type="InterPro" id="IPR043129">
    <property type="entry name" value="ATPase_NBD"/>
</dbReference>
<reference evidence="2 3" key="1">
    <citation type="submission" date="2019-06" db="EMBL/GenBank/DDBJ databases">
        <title>Streptomyces sporangiiformans sp. nov., a novel actinomycete isolated from soil in Mount Song.</title>
        <authorList>
            <person name="Han L."/>
        </authorList>
    </citation>
    <scope>NUCLEOTIDE SEQUENCE [LARGE SCALE GENOMIC DNA]</scope>
    <source>
        <strain evidence="2 3">NEAU-SSA 1</strain>
    </source>
</reference>
<dbReference type="InterPro" id="IPR000600">
    <property type="entry name" value="ROK"/>
</dbReference>
<evidence type="ECO:0000313" key="3">
    <source>
        <dbReference type="Proteomes" id="UP000317378"/>
    </source>
</evidence>
<proteinExistence type="inferred from homology"/>
<dbReference type="EMBL" id="VCHX02000179">
    <property type="protein sequence ID" value="TPQ18209.1"/>
    <property type="molecule type" value="Genomic_DNA"/>
</dbReference>
<dbReference type="Gene3D" id="3.30.420.40">
    <property type="match status" value="2"/>
</dbReference>
<comment type="similarity">
    <text evidence="1">Belongs to the ROK (NagC/XylR) family.</text>
</comment>
<comment type="caution">
    <text evidence="2">The sequence shown here is derived from an EMBL/GenBank/DDBJ whole genome shotgun (WGS) entry which is preliminary data.</text>
</comment>
<accession>A0A505DIV0</accession>
<gene>
    <name evidence="2" type="ORF">FGD71_032320</name>
</gene>
<dbReference type="OrthoDB" id="8772678at2"/>
<sequence length="327" mass="32474">MVATRSGPRPAGSALGVDIGGTNIKWVHRARAAVVEQGTLPTPAGGPVQIVAAIAELAVARTVEAIGAALPGHLSPDMRSTTTIPNIDGDWQDFPLADLLERATAKPVLLMNDARAFASAELTLGSARTHTDVVFMTMGTGIGGAIALGGTVLRGPGDRVGEIGHMAAAPGGDLCGCGARGCLETVAGGRALAARWSQALASRGTGTGTGTQDRSATPEDLVRAARSGDTTALEILGTAATAVGTVLGSVLAQLGLSTVVVGGGVAPAFEVMRPAVEPALGDRRRLIGPVTILAAALGPYAGAMGAALNATAQPLAVPSARPQLSGI</sequence>
<dbReference type="Pfam" id="PF00480">
    <property type="entry name" value="ROK"/>
    <property type="match status" value="1"/>
</dbReference>
<dbReference type="PANTHER" id="PTHR18964">
    <property type="entry name" value="ROK (REPRESSOR, ORF, KINASE) FAMILY"/>
    <property type="match status" value="1"/>
</dbReference>
<dbReference type="AlphaFoldDB" id="A0A505DIV0"/>
<protein>
    <submittedName>
        <fullName evidence="2">ROK family protein</fullName>
    </submittedName>
</protein>
<evidence type="ECO:0000256" key="1">
    <source>
        <dbReference type="ARBA" id="ARBA00006479"/>
    </source>
</evidence>
<organism evidence="2 3">
    <name type="scientific">Streptomyces sporangiiformans</name>
    <dbReference type="NCBI Taxonomy" id="2315329"/>
    <lineage>
        <taxon>Bacteria</taxon>
        <taxon>Bacillati</taxon>
        <taxon>Actinomycetota</taxon>
        <taxon>Actinomycetes</taxon>
        <taxon>Kitasatosporales</taxon>
        <taxon>Streptomycetaceae</taxon>
        <taxon>Streptomyces</taxon>
    </lineage>
</organism>
<dbReference type="PANTHER" id="PTHR18964:SF169">
    <property type="entry name" value="N-ACETYLMANNOSAMINE KINASE"/>
    <property type="match status" value="1"/>
</dbReference>
<dbReference type="InterPro" id="IPR049874">
    <property type="entry name" value="ROK_cs"/>
</dbReference>